<dbReference type="eggNOG" id="COG4664">
    <property type="taxonomic scope" value="Bacteria"/>
</dbReference>
<dbReference type="PANTHER" id="PTHR33362">
    <property type="entry name" value="SIALIC ACID TRAP TRANSPORTER PERMEASE PROTEIN SIAT-RELATED"/>
    <property type="match status" value="1"/>
</dbReference>
<proteinExistence type="predicted"/>
<evidence type="ECO:0000256" key="5">
    <source>
        <dbReference type="ARBA" id="ARBA00022989"/>
    </source>
</evidence>
<keyword evidence="10" id="KW-1185">Reference proteome</keyword>
<dbReference type="PANTHER" id="PTHR33362:SF7">
    <property type="entry name" value="SLL1103 PROTEIN"/>
    <property type="match status" value="1"/>
</dbReference>
<evidence type="ECO:0000313" key="9">
    <source>
        <dbReference type="EMBL" id="EEV17456.1"/>
    </source>
</evidence>
<evidence type="ECO:0000256" key="2">
    <source>
        <dbReference type="ARBA" id="ARBA00022475"/>
    </source>
</evidence>
<feature type="transmembrane region" description="Helical" evidence="7">
    <location>
        <begin position="7"/>
        <end position="35"/>
    </location>
</feature>
<keyword evidence="4 7" id="KW-0812">Transmembrane</keyword>
<dbReference type="STRING" id="824.CGRAC_0123"/>
<feature type="transmembrane region" description="Helical" evidence="7">
    <location>
        <begin position="193"/>
        <end position="218"/>
    </location>
</feature>
<feature type="domain" description="TRAP C4-dicarboxylate transport system permease DctM subunit" evidence="8">
    <location>
        <begin position="9"/>
        <end position="444"/>
    </location>
</feature>
<dbReference type="InterPro" id="IPR004681">
    <property type="entry name" value="TRAP_DctM"/>
</dbReference>
<feature type="transmembrane region" description="Helical" evidence="7">
    <location>
        <begin position="382"/>
        <end position="408"/>
    </location>
</feature>
<dbReference type="PIRSF" id="PIRSF006066">
    <property type="entry name" value="HI0050"/>
    <property type="match status" value="1"/>
</dbReference>
<dbReference type="GO" id="GO:0005886">
    <property type="term" value="C:plasma membrane"/>
    <property type="evidence" value="ECO:0007669"/>
    <property type="project" value="UniProtKB-SubCell"/>
</dbReference>
<keyword evidence="2" id="KW-1003">Cell membrane</keyword>
<feature type="transmembrane region" description="Helical" evidence="7">
    <location>
        <begin position="428"/>
        <end position="452"/>
    </location>
</feature>
<feature type="transmembrane region" description="Helical" evidence="7">
    <location>
        <begin position="269"/>
        <end position="292"/>
    </location>
</feature>
<organism evidence="9 10">
    <name type="scientific">Campylobacter gracilis RM3268</name>
    <dbReference type="NCBI Taxonomy" id="553220"/>
    <lineage>
        <taxon>Bacteria</taxon>
        <taxon>Pseudomonadati</taxon>
        <taxon>Campylobacterota</taxon>
        <taxon>Epsilonproteobacteria</taxon>
        <taxon>Campylobacterales</taxon>
        <taxon>Campylobacteraceae</taxon>
        <taxon>Campylobacter</taxon>
    </lineage>
</organism>
<feature type="transmembrane region" description="Helical" evidence="7">
    <location>
        <begin position="342"/>
        <end position="370"/>
    </location>
</feature>
<feature type="transmembrane region" description="Helical" evidence="7">
    <location>
        <begin position="304"/>
        <end position="322"/>
    </location>
</feature>
<keyword evidence="5 7" id="KW-1133">Transmembrane helix</keyword>
<evidence type="ECO:0000256" key="1">
    <source>
        <dbReference type="ARBA" id="ARBA00004429"/>
    </source>
</evidence>
<evidence type="ECO:0000256" key="4">
    <source>
        <dbReference type="ARBA" id="ARBA00022692"/>
    </source>
</evidence>
<dbReference type="GO" id="GO:0022857">
    <property type="term" value="F:transmembrane transporter activity"/>
    <property type="evidence" value="ECO:0007669"/>
    <property type="project" value="TreeGrafter"/>
</dbReference>
<evidence type="ECO:0000313" key="10">
    <source>
        <dbReference type="Proteomes" id="UP000005709"/>
    </source>
</evidence>
<comment type="subcellular location">
    <subcellularLocation>
        <location evidence="1">Cell inner membrane</location>
        <topology evidence="1">Multi-pass membrane protein</topology>
    </subcellularLocation>
</comment>
<dbReference type="OrthoDB" id="9785600at2"/>
<sequence length="453" mass="48777">MIGIVMFAAALFMLLLGFPVAFTFGAVAVIFGFIYGLSEAWDYAQGFEILTEAFEDMSRQFFSLMPNRIYSIMENQLLISVPLFILMGMILQKTRLAERLLESMAFLFGGVRGGVAISTVLVGALLAATTGIVGATVIAMGVISLPVMMKYGYDKPLATGTIAAAGTLGQIIPPSIVLIILGDILSVSVGDLFSAAVIPGLVLVGFYVIYIAIISYICKDYAPPVPPLEGLSKSKQIFIALKNVVPVLVLILLVLGSIFAGIATPTESSSVGCLGAIALAVLYRTFSFRLIYDALKNTAKISGMVFMILMGATAFSMIFSYTGGDEVVKNFMENLPGQAWGFIALTMVVIIVLGFFLDYVEISYIILPILLPIVESLHINPVWFAILIAVNLQTSFMTPPFGFSIFFLKGVTPPQIHTTDIYKGVLPFILLQILVLLTLAIFPGVFGLKAFLG</sequence>
<reference evidence="9 10" key="1">
    <citation type="submission" date="2009-07" db="EMBL/GenBank/DDBJ databases">
        <authorList>
            <person name="Madupu R."/>
            <person name="Sebastian Y."/>
            <person name="Durkin A.S."/>
            <person name="Torralba M."/>
            <person name="Methe B."/>
            <person name="Sutton G.G."/>
            <person name="Strausberg R.L."/>
            <person name="Nelson K.E."/>
        </authorList>
    </citation>
    <scope>NUCLEOTIDE SEQUENCE [LARGE SCALE GENOMIC DNA]</scope>
    <source>
        <strain evidence="9 10">RM3268</strain>
    </source>
</reference>
<evidence type="ECO:0000256" key="3">
    <source>
        <dbReference type="ARBA" id="ARBA00022519"/>
    </source>
</evidence>
<dbReference type="EMBL" id="ACYG01000025">
    <property type="protein sequence ID" value="EEV17456.1"/>
    <property type="molecule type" value="Genomic_DNA"/>
</dbReference>
<dbReference type="NCBIfam" id="TIGR00786">
    <property type="entry name" value="dctM"/>
    <property type="match status" value="1"/>
</dbReference>
<feature type="transmembrane region" description="Helical" evidence="7">
    <location>
        <begin position="239"/>
        <end position="263"/>
    </location>
</feature>
<keyword evidence="3" id="KW-0997">Cell inner membrane</keyword>
<keyword evidence="6 7" id="KW-0472">Membrane</keyword>
<feature type="transmembrane region" description="Helical" evidence="7">
    <location>
        <begin position="161"/>
        <end position="181"/>
    </location>
</feature>
<protein>
    <submittedName>
        <fullName evidence="9">TRAP transporter, DctM subunit</fullName>
    </submittedName>
</protein>
<dbReference type="Pfam" id="PF06808">
    <property type="entry name" value="DctM"/>
    <property type="match status" value="1"/>
</dbReference>
<dbReference type="InterPro" id="IPR010656">
    <property type="entry name" value="DctM"/>
</dbReference>
<feature type="transmembrane region" description="Helical" evidence="7">
    <location>
        <begin position="69"/>
        <end position="91"/>
    </location>
</feature>
<comment type="caution">
    <text evidence="9">The sequence shown here is derived from an EMBL/GenBank/DDBJ whole genome shotgun (WGS) entry which is preliminary data.</text>
</comment>
<feature type="transmembrane region" description="Helical" evidence="7">
    <location>
        <begin position="103"/>
        <end position="126"/>
    </location>
</feature>
<evidence type="ECO:0000256" key="7">
    <source>
        <dbReference type="SAM" id="Phobius"/>
    </source>
</evidence>
<dbReference type="Proteomes" id="UP000005709">
    <property type="component" value="Unassembled WGS sequence"/>
</dbReference>
<evidence type="ECO:0000259" key="8">
    <source>
        <dbReference type="Pfam" id="PF06808"/>
    </source>
</evidence>
<gene>
    <name evidence="9" type="ORF">CAMGR0001_0047</name>
</gene>
<name>C8PI66_9BACT</name>
<dbReference type="AlphaFoldDB" id="C8PI66"/>
<feature type="transmembrane region" description="Helical" evidence="7">
    <location>
        <begin position="132"/>
        <end position="149"/>
    </location>
</feature>
<accession>C8PI66</accession>
<evidence type="ECO:0000256" key="6">
    <source>
        <dbReference type="ARBA" id="ARBA00023136"/>
    </source>
</evidence>
<dbReference type="RefSeq" id="WP_005871492.1">
    <property type="nucleotide sequence ID" value="NZ_ACYG01000025.1"/>
</dbReference>